<dbReference type="Pfam" id="PF01578">
    <property type="entry name" value="Cytochrom_C_asm"/>
    <property type="match status" value="1"/>
</dbReference>
<feature type="domain" description="Cytochrome c assembly protein" evidence="7">
    <location>
        <begin position="649"/>
        <end position="853"/>
    </location>
</feature>
<feature type="transmembrane region" description="Helical" evidence="6">
    <location>
        <begin position="47"/>
        <end position="66"/>
    </location>
</feature>
<evidence type="ECO:0000259" key="7">
    <source>
        <dbReference type="Pfam" id="PF01578"/>
    </source>
</evidence>
<feature type="transmembrane region" description="Helical" evidence="6">
    <location>
        <begin position="865"/>
        <end position="882"/>
    </location>
</feature>
<proteinExistence type="predicted"/>
<dbReference type="GO" id="GO:0017004">
    <property type="term" value="P:cytochrome complex assembly"/>
    <property type="evidence" value="ECO:0007669"/>
    <property type="project" value="UniProtKB-KW"/>
</dbReference>
<dbReference type="PANTHER" id="PTHR30071">
    <property type="entry name" value="HEME EXPORTER PROTEIN C"/>
    <property type="match status" value="1"/>
</dbReference>
<comment type="subcellular location">
    <subcellularLocation>
        <location evidence="1">Membrane</location>
        <topology evidence="1">Multi-pass membrane protein</topology>
    </subcellularLocation>
</comment>
<dbReference type="Pfam" id="PF05140">
    <property type="entry name" value="ResB"/>
    <property type="match status" value="1"/>
</dbReference>
<dbReference type="RefSeq" id="WP_128979216.1">
    <property type="nucleotide sequence ID" value="NZ_PDKJ01000003.1"/>
</dbReference>
<dbReference type="GO" id="GO:0005886">
    <property type="term" value="C:plasma membrane"/>
    <property type="evidence" value="ECO:0007669"/>
    <property type="project" value="TreeGrafter"/>
</dbReference>
<feature type="transmembrane region" description="Helical" evidence="6">
    <location>
        <begin position="623"/>
        <end position="643"/>
    </location>
</feature>
<dbReference type="AlphaFoldDB" id="A0A4Q0YJ31"/>
<evidence type="ECO:0000256" key="3">
    <source>
        <dbReference type="ARBA" id="ARBA00022748"/>
    </source>
</evidence>
<feature type="transmembrane region" description="Helical" evidence="6">
    <location>
        <begin position="710"/>
        <end position="738"/>
    </location>
</feature>
<evidence type="ECO:0000256" key="2">
    <source>
        <dbReference type="ARBA" id="ARBA00022692"/>
    </source>
</evidence>
<dbReference type="GO" id="GO:0020037">
    <property type="term" value="F:heme binding"/>
    <property type="evidence" value="ECO:0007669"/>
    <property type="project" value="InterPro"/>
</dbReference>
<keyword evidence="2 6" id="KW-0812">Transmembrane</keyword>
<evidence type="ECO:0000256" key="4">
    <source>
        <dbReference type="ARBA" id="ARBA00022989"/>
    </source>
</evidence>
<feature type="transmembrane region" description="Helical" evidence="6">
    <location>
        <begin position="759"/>
        <end position="780"/>
    </location>
</feature>
<keyword evidence="5 6" id="KW-0472">Membrane</keyword>
<dbReference type="PANTHER" id="PTHR30071:SF1">
    <property type="entry name" value="CYTOCHROME B_B6 PROTEIN-RELATED"/>
    <property type="match status" value="1"/>
</dbReference>
<accession>A0A4Q0YJ31</accession>
<dbReference type="InterPro" id="IPR002541">
    <property type="entry name" value="Cyt_c_assembly"/>
</dbReference>
<keyword evidence="3" id="KW-0201">Cytochrome c-type biogenesis</keyword>
<sequence length="891" mass="101336">MYFFSRLFLSYKFIIFMLLTLALGAAVATFIENDYDAQTAKVLVYNSLWYEAVMIILTISLVGVIIKQKMYKRAGAFIFHLGFVFVLIGAGVTRYFGYEGVIHIREGMTENRVISEESYLQIKVANEVYEHPLALGKIGDNSFEFTDKIDGKDFVVNFLSYKYTKGTNVEQLFVDVSYDGIKKLIEINGGHGSLEPASTFEVNGKKFELSWGSKIIKLPFNIKLRDFQIERYPGSQSPSSYASAVELIDNSDSFNYGIYMNNPLTYKGFKFFQSSYDRDEKGTVLSVNRDPGKWPTYFAYFLLSLGFVLNFFTKKSRFDRLRGFLINNNLSLILPLLVVFSITLKADTTKYLDTFRANTQEHAKSFAQIYVQDYNGRVKPMGTEAIDILNKMSGKSSLYGLSATQIMLGVLADSALWEEIKLIKIKNSEIKKLLKLPEDTKMISFSQAFDSDGKYILNSYVNDANEKMPSKRGTFDKDLIKLDERLNIFYLATMGMFYNFIPNPYDSTSKWYSPQKAIDESWLDQDMKSVIFSYINGLNEGILNNNWNNANQTLEILKINQKEIDGDILPSEYQTKIELLSNELKIFQKLTGFYFILGVVSLIFAIVLIFFKKEYPFIKNILFALLLLGFIAHTLGLGMRWYISGHAPWSDTYESLIYVGWSAILAGILVFRKSLLSLSSAAILGAIIMLVANLNFISPQITPLVPVLKSYWLSIHVSIITASYGFLGFSALLAFLALDLMIFKTEQNRPRVELQIRQLAAIAEISIIIGLSMLTVGNFIGGVWANESWGRYWGWDPKETWSFISIIVYTVVLHLRFIPKLNSVYVFLVATVFAFSSIIMTYFGVNFYLSGMHSYATGDKVPVPSFIYYVIGIVLLIVLFAYPKKEVKVIK</sequence>
<feature type="transmembrane region" description="Helical" evidence="6">
    <location>
        <begin position="800"/>
        <end position="818"/>
    </location>
</feature>
<feature type="transmembrane region" description="Helical" evidence="6">
    <location>
        <begin position="78"/>
        <end position="98"/>
    </location>
</feature>
<feature type="transmembrane region" description="Helical" evidence="6">
    <location>
        <begin position="678"/>
        <end position="698"/>
    </location>
</feature>
<feature type="transmembrane region" description="Helical" evidence="6">
    <location>
        <begin position="294"/>
        <end position="312"/>
    </location>
</feature>
<comment type="caution">
    <text evidence="9">The sequence shown here is derived from an EMBL/GenBank/DDBJ whole genome shotgun (WGS) entry which is preliminary data.</text>
</comment>
<feature type="transmembrane region" description="Helical" evidence="6">
    <location>
        <begin position="324"/>
        <end position="344"/>
    </location>
</feature>
<dbReference type="InterPro" id="IPR045062">
    <property type="entry name" value="Cyt_c_biogenesis_CcsA/CcmC"/>
</dbReference>
<evidence type="ECO:0000256" key="5">
    <source>
        <dbReference type="ARBA" id="ARBA00023136"/>
    </source>
</evidence>
<feature type="domain" description="ResB-like" evidence="8">
    <location>
        <begin position="209"/>
        <end position="280"/>
    </location>
</feature>
<dbReference type="Proteomes" id="UP000290172">
    <property type="component" value="Unassembled WGS sequence"/>
</dbReference>
<evidence type="ECO:0000256" key="1">
    <source>
        <dbReference type="ARBA" id="ARBA00004141"/>
    </source>
</evidence>
<reference evidence="9 10" key="1">
    <citation type="submission" date="2017-10" db="EMBL/GenBank/DDBJ databases">
        <title>Genomics of the genus Arcobacter.</title>
        <authorList>
            <person name="Perez-Cataluna A."/>
            <person name="Figueras M.J."/>
        </authorList>
    </citation>
    <scope>NUCLEOTIDE SEQUENCE [LARGE SCALE GENOMIC DNA]</scope>
    <source>
        <strain evidence="9 10">CECT 8993</strain>
    </source>
</reference>
<feature type="transmembrane region" description="Helical" evidence="6">
    <location>
        <begin position="655"/>
        <end position="671"/>
    </location>
</feature>
<keyword evidence="4 6" id="KW-1133">Transmembrane helix</keyword>
<evidence type="ECO:0000313" key="10">
    <source>
        <dbReference type="Proteomes" id="UP000290172"/>
    </source>
</evidence>
<evidence type="ECO:0000259" key="8">
    <source>
        <dbReference type="Pfam" id="PF05140"/>
    </source>
</evidence>
<name>A0A4Q0YJ31_9BACT</name>
<gene>
    <name evidence="9" type="ORF">CRV08_03710</name>
</gene>
<protein>
    <submittedName>
        <fullName evidence="9">NAD(FAD)-utilizing dehydrogenase</fullName>
    </submittedName>
</protein>
<dbReference type="EMBL" id="PDKJ01000003">
    <property type="protein sequence ID" value="RXJ69129.1"/>
    <property type="molecule type" value="Genomic_DNA"/>
</dbReference>
<evidence type="ECO:0000256" key="6">
    <source>
        <dbReference type="SAM" id="Phobius"/>
    </source>
</evidence>
<feature type="transmembrane region" description="Helical" evidence="6">
    <location>
        <begin position="825"/>
        <end position="845"/>
    </location>
</feature>
<organism evidence="9 10">
    <name type="scientific">Halarcobacter ebronensis</name>
    <dbReference type="NCBI Taxonomy" id="1462615"/>
    <lineage>
        <taxon>Bacteria</taxon>
        <taxon>Pseudomonadati</taxon>
        <taxon>Campylobacterota</taxon>
        <taxon>Epsilonproteobacteria</taxon>
        <taxon>Campylobacterales</taxon>
        <taxon>Arcobacteraceae</taxon>
        <taxon>Halarcobacter</taxon>
    </lineage>
</organism>
<evidence type="ECO:0000313" key="9">
    <source>
        <dbReference type="EMBL" id="RXJ69129.1"/>
    </source>
</evidence>
<dbReference type="InterPro" id="IPR007816">
    <property type="entry name" value="ResB-like_domain"/>
</dbReference>
<feature type="transmembrane region" description="Helical" evidence="6">
    <location>
        <begin position="592"/>
        <end position="611"/>
    </location>
</feature>